<gene>
    <name evidence="9" type="ordered locus">Tola_1397</name>
</gene>
<evidence type="ECO:0000259" key="8">
    <source>
        <dbReference type="SMART" id="SM00363"/>
    </source>
</evidence>
<evidence type="ECO:0000256" key="4">
    <source>
        <dbReference type="ARBA" id="ARBA00036749"/>
    </source>
</evidence>
<proteinExistence type="inferred from homology"/>
<dbReference type="NCBIfam" id="TIGR00093">
    <property type="entry name" value="pseudouridine synthase"/>
    <property type="match status" value="1"/>
</dbReference>
<dbReference type="PANTHER" id="PTHR47683">
    <property type="entry name" value="PSEUDOURIDINE SYNTHASE FAMILY PROTEIN-RELATED"/>
    <property type="match status" value="1"/>
</dbReference>
<keyword evidence="2 6" id="KW-0694">RNA-binding</keyword>
<evidence type="ECO:0000313" key="9">
    <source>
        <dbReference type="EMBL" id="ACQ93012.1"/>
    </source>
</evidence>
<dbReference type="InterPro" id="IPR042092">
    <property type="entry name" value="PsdUridine_s_RsuA/RluB/E/F_cat"/>
</dbReference>
<dbReference type="PROSITE" id="PS01149">
    <property type="entry name" value="PSI_RSU"/>
    <property type="match status" value="1"/>
</dbReference>
<dbReference type="FunFam" id="3.30.70.1560:FF:000001">
    <property type="entry name" value="Pseudouridine synthase"/>
    <property type="match status" value="1"/>
</dbReference>
<dbReference type="SUPFAM" id="SSF55174">
    <property type="entry name" value="Alpha-L RNA-binding motif"/>
    <property type="match status" value="1"/>
</dbReference>
<organism evidence="9 10">
    <name type="scientific">Tolumonas auensis (strain DSM 9187 / NBRC 110442 / TA 4)</name>
    <dbReference type="NCBI Taxonomy" id="595494"/>
    <lineage>
        <taxon>Bacteria</taxon>
        <taxon>Pseudomonadati</taxon>
        <taxon>Pseudomonadota</taxon>
        <taxon>Gammaproteobacteria</taxon>
        <taxon>Aeromonadales</taxon>
        <taxon>Aeromonadaceae</taxon>
        <taxon>Tolumonas</taxon>
    </lineage>
</organism>
<dbReference type="HOGENOM" id="CLU_024979_1_2_6"/>
<reference evidence="10" key="1">
    <citation type="submission" date="2009-05" db="EMBL/GenBank/DDBJ databases">
        <title>Complete sequence of Tolumonas auensis DSM 9187.</title>
        <authorList>
            <consortium name="US DOE Joint Genome Institute"/>
            <person name="Lucas S."/>
            <person name="Copeland A."/>
            <person name="Lapidus A."/>
            <person name="Glavina del Rio T."/>
            <person name="Tice H."/>
            <person name="Bruce D."/>
            <person name="Goodwin L."/>
            <person name="Pitluck S."/>
            <person name="Chertkov O."/>
            <person name="Brettin T."/>
            <person name="Detter J.C."/>
            <person name="Han C."/>
            <person name="Larimer F."/>
            <person name="Land M."/>
            <person name="Hauser L."/>
            <person name="Kyrpides N."/>
            <person name="Mikhailova N."/>
            <person name="Spring S."/>
            <person name="Beller H."/>
        </authorList>
    </citation>
    <scope>NUCLEOTIDE SEQUENCE [LARGE SCALE GENOMIC DNA]</scope>
    <source>
        <strain evidence="10">DSM 9187 / TA4</strain>
    </source>
</reference>
<sequence>MRLDKHLHQCLGISRSQASQLLKAGRISVNSLIIKSGAQHVTEQDSVLLDDKPLDTPGEKLYYFMLHKPQGYVCANGDASHPGITRLFDLPCASELHAAGRLDADTTGLVLVTNDGQWSHRVTSPRKQCDKTYRVWLAEPISPETEEIFAKGILLRSETQVTRPAQLETITPQEVLLTIHEGKYHQVKRMFAAVGNHVERLHRERIGELVLDADLPEGSYRELTPEEISLF</sequence>
<keyword evidence="10" id="KW-1185">Reference proteome</keyword>
<evidence type="ECO:0000256" key="6">
    <source>
        <dbReference type="PROSITE-ProRule" id="PRU00182"/>
    </source>
</evidence>
<dbReference type="GO" id="GO:0160136">
    <property type="term" value="F:16S rRNA pseudouridine(516) synthase activity"/>
    <property type="evidence" value="ECO:0007669"/>
    <property type="project" value="UniProtKB-EC"/>
</dbReference>
<reference evidence="9 10" key="2">
    <citation type="journal article" date="2011" name="Stand. Genomic Sci.">
        <title>Complete genome sequence of Tolumonas auensis type strain (TA 4).</title>
        <authorList>
            <person name="Chertkov O."/>
            <person name="Copeland A."/>
            <person name="Lucas S."/>
            <person name="Lapidus A."/>
            <person name="Berry K.W."/>
            <person name="Detter J.C."/>
            <person name="Del Rio T.G."/>
            <person name="Hammon N."/>
            <person name="Dalin E."/>
            <person name="Tice H."/>
            <person name="Pitluck S."/>
            <person name="Richardson P."/>
            <person name="Bruce D."/>
            <person name="Goodwin L."/>
            <person name="Han C."/>
            <person name="Tapia R."/>
            <person name="Saunders E."/>
            <person name="Schmutz J."/>
            <person name="Brettin T."/>
            <person name="Larimer F."/>
            <person name="Land M."/>
            <person name="Hauser L."/>
            <person name="Spring S."/>
            <person name="Rohde M."/>
            <person name="Kyrpides N.C."/>
            <person name="Ivanova N."/>
            <person name="Goker M."/>
            <person name="Beller H.R."/>
            <person name="Klenk H.P."/>
            <person name="Woyke T."/>
        </authorList>
    </citation>
    <scope>NUCLEOTIDE SEQUENCE [LARGE SCALE GENOMIC DNA]</scope>
    <source>
        <strain evidence="10">DSM 9187 / TA4</strain>
    </source>
</reference>
<comment type="function">
    <text evidence="5">Responsible for synthesis of pseudouridine from uracil-516 in 16S ribosomal RNA.</text>
</comment>
<dbReference type="OrthoDB" id="9807213at2"/>
<dbReference type="GO" id="GO:0003723">
    <property type="term" value="F:RNA binding"/>
    <property type="evidence" value="ECO:0007669"/>
    <property type="project" value="UniProtKB-KW"/>
</dbReference>
<protein>
    <recommendedName>
        <fullName evidence="7">Pseudouridine synthase</fullName>
        <ecNumber evidence="7">5.4.99.-</ecNumber>
    </recommendedName>
</protein>
<dbReference type="Gene3D" id="3.30.70.1560">
    <property type="entry name" value="Alpha-L RNA-binding motif"/>
    <property type="match status" value="1"/>
</dbReference>
<dbReference type="InterPro" id="IPR002942">
    <property type="entry name" value="S4_RNA-bd"/>
</dbReference>
<dbReference type="SMART" id="SM00363">
    <property type="entry name" value="S4"/>
    <property type="match status" value="1"/>
</dbReference>
<accession>C4LEJ5</accession>
<dbReference type="InterPro" id="IPR000748">
    <property type="entry name" value="PsdUridine_synth_RsuA/RluB/E/F"/>
</dbReference>
<dbReference type="Pfam" id="PF00849">
    <property type="entry name" value="PseudoU_synth_2"/>
    <property type="match status" value="1"/>
</dbReference>
<evidence type="ECO:0000256" key="1">
    <source>
        <dbReference type="ARBA" id="ARBA00008348"/>
    </source>
</evidence>
<dbReference type="RefSeq" id="WP_015878484.1">
    <property type="nucleotide sequence ID" value="NC_012691.1"/>
</dbReference>
<feature type="domain" description="RNA-binding S4" evidence="8">
    <location>
        <begin position="1"/>
        <end position="62"/>
    </location>
</feature>
<keyword evidence="3 7" id="KW-0413">Isomerase</keyword>
<dbReference type="InterPro" id="IPR020103">
    <property type="entry name" value="PsdUridine_synth_cat_dom_sf"/>
</dbReference>
<dbReference type="PROSITE" id="PS50889">
    <property type="entry name" value="S4"/>
    <property type="match status" value="1"/>
</dbReference>
<dbReference type="InterPro" id="IPR020094">
    <property type="entry name" value="TruA/RsuA/RluB/E/F_N"/>
</dbReference>
<dbReference type="InterPro" id="IPR006145">
    <property type="entry name" value="PsdUridine_synth_RsuA/RluA"/>
</dbReference>
<dbReference type="eggNOG" id="COG1187">
    <property type="taxonomic scope" value="Bacteria"/>
</dbReference>
<evidence type="ECO:0000256" key="2">
    <source>
        <dbReference type="ARBA" id="ARBA00022884"/>
    </source>
</evidence>
<dbReference type="InterPro" id="IPR036986">
    <property type="entry name" value="S4_RNA-bd_sf"/>
</dbReference>
<dbReference type="InterPro" id="IPR050343">
    <property type="entry name" value="RsuA_PseudoU_synthase"/>
</dbReference>
<comment type="similarity">
    <text evidence="1 7">Belongs to the pseudouridine synthase RsuA family.</text>
</comment>
<dbReference type="InterPro" id="IPR018496">
    <property type="entry name" value="PsdUridine_synth_RsuA/RluB_CS"/>
</dbReference>
<evidence type="ECO:0000256" key="5">
    <source>
        <dbReference type="ARBA" id="ARBA00037590"/>
    </source>
</evidence>
<evidence type="ECO:0000256" key="7">
    <source>
        <dbReference type="RuleBase" id="RU003887"/>
    </source>
</evidence>
<dbReference type="GO" id="GO:0000455">
    <property type="term" value="P:enzyme-directed rRNA pseudouridine synthesis"/>
    <property type="evidence" value="ECO:0007669"/>
    <property type="project" value="UniProtKB-ARBA"/>
</dbReference>
<evidence type="ECO:0000256" key="3">
    <source>
        <dbReference type="ARBA" id="ARBA00023235"/>
    </source>
</evidence>
<dbReference type="EC" id="5.4.99.-" evidence="7"/>
<dbReference type="KEGG" id="tau:Tola_1397"/>
<dbReference type="PANTHER" id="PTHR47683:SF4">
    <property type="entry name" value="PSEUDOURIDINE SYNTHASE"/>
    <property type="match status" value="1"/>
</dbReference>
<dbReference type="STRING" id="595494.Tola_1397"/>
<dbReference type="CDD" id="cd02553">
    <property type="entry name" value="PseudoU_synth_RsuA"/>
    <property type="match status" value="1"/>
</dbReference>
<evidence type="ECO:0000313" key="10">
    <source>
        <dbReference type="Proteomes" id="UP000009073"/>
    </source>
</evidence>
<dbReference type="Proteomes" id="UP000009073">
    <property type="component" value="Chromosome"/>
</dbReference>
<name>C4LEJ5_TOLAT</name>
<dbReference type="NCBIfam" id="NF008097">
    <property type="entry name" value="PRK10839.1"/>
    <property type="match status" value="1"/>
</dbReference>
<dbReference type="EMBL" id="CP001616">
    <property type="protein sequence ID" value="ACQ93012.1"/>
    <property type="molecule type" value="Genomic_DNA"/>
</dbReference>
<dbReference type="Pfam" id="PF01479">
    <property type="entry name" value="S4"/>
    <property type="match status" value="1"/>
</dbReference>
<dbReference type="Gene3D" id="3.30.70.580">
    <property type="entry name" value="Pseudouridine synthase I, catalytic domain, N-terminal subdomain"/>
    <property type="match status" value="1"/>
</dbReference>
<dbReference type="SUPFAM" id="SSF55120">
    <property type="entry name" value="Pseudouridine synthase"/>
    <property type="match status" value="1"/>
</dbReference>
<dbReference type="Gene3D" id="3.10.290.10">
    <property type="entry name" value="RNA-binding S4 domain"/>
    <property type="match status" value="1"/>
</dbReference>
<comment type="catalytic activity">
    <reaction evidence="4">
        <text>uridine(516) in 16S rRNA = pseudouridine(516) in 16S rRNA</text>
        <dbReference type="Rhea" id="RHEA:38867"/>
        <dbReference type="Rhea" id="RHEA-COMP:10089"/>
        <dbReference type="Rhea" id="RHEA-COMP:10090"/>
        <dbReference type="ChEBI" id="CHEBI:65314"/>
        <dbReference type="ChEBI" id="CHEBI:65315"/>
        <dbReference type="EC" id="5.4.99.19"/>
    </reaction>
</comment>
<dbReference type="CDD" id="cd00165">
    <property type="entry name" value="S4"/>
    <property type="match status" value="1"/>
</dbReference>
<dbReference type="AlphaFoldDB" id="C4LEJ5"/>
<dbReference type="GO" id="GO:0005829">
    <property type="term" value="C:cytosol"/>
    <property type="evidence" value="ECO:0007669"/>
    <property type="project" value="UniProtKB-ARBA"/>
</dbReference>